<evidence type="ECO:0000256" key="2">
    <source>
        <dbReference type="ARBA" id="ARBA00022801"/>
    </source>
</evidence>
<dbReference type="Pfam" id="PF20789">
    <property type="entry name" value="4HBT_3C"/>
    <property type="match status" value="1"/>
</dbReference>
<evidence type="ECO:0000313" key="6">
    <source>
        <dbReference type="Proteomes" id="UP000179769"/>
    </source>
</evidence>
<name>A0A1S1Q2H9_9ACTN</name>
<dbReference type="InterPro" id="IPR029069">
    <property type="entry name" value="HotDog_dom_sf"/>
</dbReference>
<dbReference type="SUPFAM" id="SSF54637">
    <property type="entry name" value="Thioesterase/thiol ester dehydrase-isomerase"/>
    <property type="match status" value="2"/>
</dbReference>
<feature type="domain" description="Acyl-CoA thioesterase-like C-terminal" evidence="4">
    <location>
        <begin position="152"/>
        <end position="266"/>
    </location>
</feature>
<reference evidence="6" key="1">
    <citation type="submission" date="2016-07" db="EMBL/GenBank/DDBJ databases">
        <title>Frankia sp. NRRL B-16219 Genome sequencing.</title>
        <authorList>
            <person name="Ghodhbane-Gtari F."/>
            <person name="Swanson E."/>
            <person name="Gueddou A."/>
            <person name="Louati M."/>
            <person name="Nouioui I."/>
            <person name="Hezbri K."/>
            <person name="Abebe-Akele F."/>
            <person name="Simpson S."/>
            <person name="Morris K."/>
            <person name="Thomas K."/>
            <person name="Gtari M."/>
            <person name="Tisa L.S."/>
        </authorList>
    </citation>
    <scope>NUCLEOTIDE SEQUENCE [LARGE SCALE GENOMIC DNA]</scope>
    <source>
        <strain evidence="6">NRRL B-16219</strain>
    </source>
</reference>
<keyword evidence="6" id="KW-1185">Reference proteome</keyword>
<dbReference type="InterPro" id="IPR049449">
    <property type="entry name" value="TesB_ACOT8-like_N"/>
</dbReference>
<gene>
    <name evidence="5" type="ORF">BBK14_19405</name>
</gene>
<evidence type="ECO:0000256" key="1">
    <source>
        <dbReference type="ARBA" id="ARBA00006538"/>
    </source>
</evidence>
<dbReference type="InterPro" id="IPR042171">
    <property type="entry name" value="Acyl-CoA_hotdog"/>
</dbReference>
<evidence type="ECO:0000259" key="4">
    <source>
        <dbReference type="Pfam" id="PF20789"/>
    </source>
</evidence>
<sequence length="276" mass="30713">MRPVTVNEPAILAPTEGTVLDLLDLEEIDRDLFRVRMVFDDVYALYGGQVAAQALLAAGRTVPEGRVPHSLHGYYLRLGDASRPTIFRVDRDRDGRSFSARRVVAVQGGEVIFNMSASFHVPEKGTDIDAEPMPAAGPPETMIDYVFPRLFSFEGRTEKPVEPGEDFPTRCWARCTAALPDDPLTHAVILTYLSDSMAGLAPFHTSTARSGSSLDHAVWFHRPIRLDEWVLMDHVPRTIAGGRGWYTGTIHTRDGRLGASLTQEALFRAPRERSRR</sequence>
<organism evidence="5 6">
    <name type="scientific">Parafrankia soli</name>
    <dbReference type="NCBI Taxonomy" id="2599596"/>
    <lineage>
        <taxon>Bacteria</taxon>
        <taxon>Bacillati</taxon>
        <taxon>Actinomycetota</taxon>
        <taxon>Actinomycetes</taxon>
        <taxon>Frankiales</taxon>
        <taxon>Frankiaceae</taxon>
        <taxon>Parafrankia</taxon>
    </lineage>
</organism>
<keyword evidence="2" id="KW-0378">Hydrolase</keyword>
<dbReference type="RefSeq" id="WP_071064357.1">
    <property type="nucleotide sequence ID" value="NZ_MAXA01000217.1"/>
</dbReference>
<dbReference type="GO" id="GO:0047617">
    <property type="term" value="F:fatty acyl-CoA hydrolase activity"/>
    <property type="evidence" value="ECO:0007669"/>
    <property type="project" value="InterPro"/>
</dbReference>
<evidence type="ECO:0000313" key="5">
    <source>
        <dbReference type="EMBL" id="OHV27789.1"/>
    </source>
</evidence>
<dbReference type="PANTHER" id="PTHR11066:SF34">
    <property type="entry name" value="ACYL-COENZYME A THIOESTERASE 8"/>
    <property type="match status" value="1"/>
</dbReference>
<proteinExistence type="inferred from homology"/>
<dbReference type="EMBL" id="MAXA01000217">
    <property type="protein sequence ID" value="OHV27789.1"/>
    <property type="molecule type" value="Genomic_DNA"/>
</dbReference>
<dbReference type="Proteomes" id="UP000179769">
    <property type="component" value="Unassembled WGS sequence"/>
</dbReference>
<dbReference type="InterPro" id="IPR049450">
    <property type="entry name" value="ACOT8-like_C"/>
</dbReference>
<dbReference type="AlphaFoldDB" id="A0A1S1Q2H9"/>
<dbReference type="CDD" id="cd03445">
    <property type="entry name" value="Thioesterase_II_repeat2"/>
    <property type="match status" value="1"/>
</dbReference>
<dbReference type="OrthoDB" id="9781019at2"/>
<dbReference type="CDD" id="cd03444">
    <property type="entry name" value="Thioesterase_II_repeat1"/>
    <property type="match status" value="1"/>
</dbReference>
<dbReference type="PANTHER" id="PTHR11066">
    <property type="entry name" value="ACYL-COA THIOESTERASE"/>
    <property type="match status" value="1"/>
</dbReference>
<dbReference type="Gene3D" id="2.40.160.210">
    <property type="entry name" value="Acyl-CoA thioesterase, double hotdog domain"/>
    <property type="match status" value="1"/>
</dbReference>
<evidence type="ECO:0000259" key="3">
    <source>
        <dbReference type="Pfam" id="PF13622"/>
    </source>
</evidence>
<dbReference type="Pfam" id="PF13622">
    <property type="entry name" value="4HBT_3"/>
    <property type="match status" value="1"/>
</dbReference>
<dbReference type="GO" id="GO:0006637">
    <property type="term" value="P:acyl-CoA metabolic process"/>
    <property type="evidence" value="ECO:0007669"/>
    <property type="project" value="InterPro"/>
</dbReference>
<accession>A0A1S1Q2H9</accession>
<comment type="similarity">
    <text evidence="1">Belongs to the C/M/P thioester hydrolase family.</text>
</comment>
<protein>
    <submittedName>
        <fullName evidence="5">Acyl-CoA thioesterase II</fullName>
    </submittedName>
</protein>
<dbReference type="InterPro" id="IPR003703">
    <property type="entry name" value="Acyl_CoA_thio"/>
</dbReference>
<dbReference type="GO" id="GO:0009062">
    <property type="term" value="P:fatty acid catabolic process"/>
    <property type="evidence" value="ECO:0007669"/>
    <property type="project" value="TreeGrafter"/>
</dbReference>
<comment type="caution">
    <text evidence="5">The sequence shown here is derived from an EMBL/GenBank/DDBJ whole genome shotgun (WGS) entry which is preliminary data.</text>
</comment>
<feature type="domain" description="Acyl-CoA thioesterase-like N-terminal HotDog" evidence="3">
    <location>
        <begin position="44"/>
        <end position="120"/>
    </location>
</feature>